<evidence type="ECO:0000313" key="1">
    <source>
        <dbReference type="EMBL" id="CCD15689.1"/>
    </source>
</evidence>
<dbReference type="EMBL" id="CAEQ01002015">
    <property type="protein sequence ID" value="CCD15689.1"/>
    <property type="molecule type" value="Genomic_DNA"/>
</dbReference>
<accession>F9WEH9</accession>
<reference evidence="1 2" key="2">
    <citation type="journal article" date="2012" name="Proc. Natl. Acad. Sci. U.S.A.">
        <title>Antigenic diversity is generated by distinct evolutionary mechanisms in African trypanosome species.</title>
        <authorList>
            <person name="Jackson A.P."/>
            <person name="Berry A."/>
            <person name="Aslett M."/>
            <person name="Allison H.C."/>
            <person name="Burton P."/>
            <person name="Vavrova-Anderson J."/>
            <person name="Brown R."/>
            <person name="Browne H."/>
            <person name="Corton N."/>
            <person name="Hauser H."/>
            <person name="Gamble J."/>
            <person name="Gilderthorp R."/>
            <person name="Marcello L."/>
            <person name="McQuillan J."/>
            <person name="Otto T.D."/>
            <person name="Quail M.A."/>
            <person name="Sanders M.J."/>
            <person name="van Tonder A."/>
            <person name="Ginger M.L."/>
            <person name="Field M.C."/>
            <person name="Barry J.D."/>
            <person name="Hertz-Fowler C."/>
            <person name="Berriman M."/>
        </authorList>
    </citation>
    <scope>NUCLEOTIDE SEQUENCE [LARGE SCALE GENOMIC DNA]</scope>
    <source>
        <strain evidence="1 2">IL3000</strain>
    </source>
</reference>
<name>F9WEH9_TRYCI</name>
<organism evidence="1 2">
    <name type="scientific">Trypanosoma congolense (strain IL3000)</name>
    <dbReference type="NCBI Taxonomy" id="1068625"/>
    <lineage>
        <taxon>Eukaryota</taxon>
        <taxon>Discoba</taxon>
        <taxon>Euglenozoa</taxon>
        <taxon>Kinetoplastea</taxon>
        <taxon>Metakinetoplastina</taxon>
        <taxon>Trypanosomatida</taxon>
        <taxon>Trypanosomatidae</taxon>
        <taxon>Trypanosoma</taxon>
        <taxon>Nannomonas</taxon>
    </lineage>
</organism>
<gene>
    <name evidence="1" type="ORF">TCIL3000_0_07030</name>
</gene>
<dbReference type="Proteomes" id="UP000000702">
    <property type="component" value="Unassembled WGS sequence"/>
</dbReference>
<protein>
    <submittedName>
        <fullName evidence="1">WGS project CAEQ00000000 data, annotated contig 270</fullName>
    </submittedName>
</protein>
<evidence type="ECO:0000313" key="2">
    <source>
        <dbReference type="Proteomes" id="UP000000702"/>
    </source>
</evidence>
<sequence>MCASRVRILFSSSPDSDVLKRHAIADFRLNQCRVKGSQHFSSRAHSEEAMAHGASATSYACRCLIAPPRWATPCVTELSVPGASQLLFPLAVCLSQPKLQRIRVPRSEERVLRLLSRRLHVKLIRSPPNAVQSFPRRLHDQLPVGISARSCKIVRKEPI</sequence>
<proteinExistence type="predicted"/>
<keyword evidence="2" id="KW-1185">Reference proteome</keyword>
<dbReference type="VEuPathDB" id="TriTrypDB:TcIL3000_0_07030"/>
<comment type="caution">
    <text evidence="1">The sequence shown here is derived from an EMBL/GenBank/DDBJ whole genome shotgun (WGS) entry which is preliminary data.</text>
</comment>
<reference evidence="2" key="1">
    <citation type="submission" date="2011-07" db="EMBL/GenBank/DDBJ databases">
        <title>Divergent evolution of antigenic variation in African trypanosomes.</title>
        <authorList>
            <person name="Jackson A.P."/>
            <person name="Berry A."/>
            <person name="Allison H.C."/>
            <person name="Burton P."/>
            <person name="Anderson J."/>
            <person name="Aslett M."/>
            <person name="Brown R."/>
            <person name="Corton N."/>
            <person name="Harris D."/>
            <person name="Hauser H."/>
            <person name="Gamble J."/>
            <person name="Gilderthorp R."/>
            <person name="McQuillan J."/>
            <person name="Quail M.A."/>
            <person name="Sanders M."/>
            <person name="Van Tonder A."/>
            <person name="Ginger M.L."/>
            <person name="Donelson J.E."/>
            <person name="Field M.C."/>
            <person name="Barry J.D."/>
            <person name="Berriman M."/>
            <person name="Hertz-Fowler C."/>
        </authorList>
    </citation>
    <scope>NUCLEOTIDE SEQUENCE [LARGE SCALE GENOMIC DNA]</scope>
    <source>
        <strain evidence="2">IL3000</strain>
    </source>
</reference>
<dbReference type="AlphaFoldDB" id="F9WEH9"/>